<proteinExistence type="predicted"/>
<keyword evidence="1" id="KW-1015">Disulfide bond</keyword>
<dbReference type="CDD" id="cd00041">
    <property type="entry name" value="CUB"/>
    <property type="match status" value="3"/>
</dbReference>
<evidence type="ECO:0000259" key="3">
    <source>
        <dbReference type="PROSITE" id="PS01180"/>
    </source>
</evidence>
<dbReference type="EMBL" id="JACBJI010000015">
    <property type="protein sequence ID" value="NYA72745.1"/>
    <property type="molecule type" value="Genomic_DNA"/>
</dbReference>
<dbReference type="PANTHER" id="PTHR39385:SF2">
    <property type="entry name" value="SLIT-LIKE 3 PROTEIN"/>
    <property type="match status" value="1"/>
</dbReference>
<evidence type="ECO:0000313" key="6">
    <source>
        <dbReference type="Proteomes" id="UP000535020"/>
    </source>
</evidence>
<feature type="chain" id="PRO_5031217291" evidence="2">
    <location>
        <begin position="20"/>
        <end position="1798"/>
    </location>
</feature>
<feature type="domain" description="Fibronectin type-III" evidence="4">
    <location>
        <begin position="436"/>
        <end position="529"/>
    </location>
</feature>
<dbReference type="Pfam" id="PF23759">
    <property type="entry name" value="GBD_T9SS_assoc"/>
    <property type="match status" value="1"/>
</dbReference>
<dbReference type="InterPro" id="IPR056600">
    <property type="entry name" value="GBD_T9SS_assoc"/>
</dbReference>
<evidence type="ECO:0000256" key="1">
    <source>
        <dbReference type="ARBA" id="ARBA00023157"/>
    </source>
</evidence>
<feature type="domain" description="Fibronectin type-III" evidence="4">
    <location>
        <begin position="658"/>
        <end position="751"/>
    </location>
</feature>
<dbReference type="SUPFAM" id="SSF49265">
    <property type="entry name" value="Fibronectin type III"/>
    <property type="match status" value="3"/>
</dbReference>
<dbReference type="CDD" id="cd00063">
    <property type="entry name" value="FN3"/>
    <property type="match status" value="2"/>
</dbReference>
<evidence type="ECO:0000259" key="4">
    <source>
        <dbReference type="PROSITE" id="PS50853"/>
    </source>
</evidence>
<dbReference type="InterPro" id="IPR035914">
    <property type="entry name" value="Sperma_CUB_dom_sf"/>
</dbReference>
<organism evidence="5 6">
    <name type="scientific">Flavobacterium agri</name>
    <dbReference type="NCBI Taxonomy" id="2743471"/>
    <lineage>
        <taxon>Bacteria</taxon>
        <taxon>Pseudomonadati</taxon>
        <taxon>Bacteroidota</taxon>
        <taxon>Flavobacteriia</taxon>
        <taxon>Flavobacteriales</taxon>
        <taxon>Flavobacteriaceae</taxon>
        <taxon>Flavobacterium</taxon>
    </lineage>
</organism>
<dbReference type="PANTHER" id="PTHR39385">
    <property type="entry name" value="PROTEIN CBG20422"/>
    <property type="match status" value="1"/>
</dbReference>
<name>A0A7Y8Y5H6_9FLAO</name>
<dbReference type="SMART" id="SM00042">
    <property type="entry name" value="CUB"/>
    <property type="match status" value="3"/>
</dbReference>
<evidence type="ECO:0000256" key="2">
    <source>
        <dbReference type="SAM" id="SignalP"/>
    </source>
</evidence>
<sequence length="1798" mass="186696">MKKITLLFFMLLSGFLGHSQLVENFDDASVAVPVTPGPWVLPSGTWQIYDNGVGNLNWTLSSTSVYPANTNPQAAYINRQNIGSGNTSQDYLVSPLITVPANPQLLFNTRTTLAGFQNTVYEVRAALGTSNPLDPASFTIVLGTWNDDLINTVNFDQYEEKTINIPASVGASMYLAFVKVTTQSTGAQTGDRWLVDDIRLIEKCQDADVATLTATTLATSATLTWDGTGNNQWAVHVLPQGTPFDPTVGTPIIVNGTPTVTVNQTTQPTAAPLTPLTGYVYYVQSVCEYSTGAWVGPSSTFTTQALPPECGGNFVDPGGVSSNYAANSNSTITICPTTPGDLVTVTFTAFQTETNFDALYVFDGDSTSDPQIASTNPAANVPGGLAGGYWGNTIPGPFTSSSADGCLTFNFRSDGSVQQAGWQANVTCGPPPACPKPTAVTATSPTASSVVVTWTNVGPGTAWQVIALPCGSPAPTAATTGWLPATSPFTYPGLNSSTCYNFYVRADCSSTSNGLSDWSNVASATTLIAPPVCGGTFVDAGGANNYAPNSNVTWIICPTTPGDMVTVTFTSYQTETNWDALYVFDGNSTSAPQIASNNPAANVPGGLPGGYWGNTLPGPFEATNPDGCLTFNFRSDGSVQQAGWVANVTCAPPPACPKPTGFTATNPTSETVVLTWTNVGPGTAWQAIALPCGSPAPTAATTGWLPATSPFTYPDLNSSTCYDFYVRADCSSTDNGVSLWTGPASATTLVAPPECGGIFVDEGGPANYPAASNTIWTVCPDNPGDIVTVVFTAFQTETNWDALYVFDGDSTSDPQIASTNPAANVPGGLPGGFWGNTIPGPFESSSSDGCLTFWFRSDGSVQQQGWTANVICNPPPTCPKPNDLTANTITTTSANLTWNQPANQEGFIASNWEILVLPQGSPIPTTPGIPTGTPYVATGLQPATCYSYYVRAICSDTDSSAWAGPFNFCTTPINDNCSNAIIAPVNQNLECAQILNGSIAGATPSGQVSTCGGTTAVDVWYQFTATADTHVISLSNITPNIGLNFAIFQGDECGALTQVECSNGISSIADSLIPGEHYYIQVMSTVAQPTSTFNLCIGTVPCIEAQPFCSTQPVTYANATNVPSLGQIGCLFTTPNPAFFFLQVNQAGPLNYLLTQSTTPGGAPNLDVDYVVWGPFPDNATACAAIPANPLPQGTCPNLHACSYSAAPTETMCLPNAQLCEVYVVMITNFANQPGFVTFTQTNASGPGSGQTECIVNTTFNYDQLAYCQNDDDPTPTLVPGAVAGAVYSSTPGLVIDPATGTIDLSASTPGTYVVTSTYSLTGEVTCTNFENVIRTRTVIITPVPDAAITYAQPATFCVSSPVQTVTLTGTTGGSYSVTPAGLFIDAINGTIVPNASTPGVYTVTYTIAASGGCDAFTTTTQVEILPAPNVTAPASAAYCDEYVLPVLTTGAYYAQAGGLGDPVTGTITETQTLYVYATNGVCSDEESFTITINHTPDLSGIPTEVNGCENYIVPTPVIGHYYDATGGAGNVVDGTTISSPTIIYLYAAEGTCSSEVAVTVNIGNIVADELQDATACDCFTLPALSPNNNYYTGPGGTGTQIAAGTCITTTQTIYIWASLGNCTDESEFLVTVNATPNVGNFQNVVACDSYTLPTLTTGAYYSDAGGVTPITNTTLGEGTYTIYVYASTGTAPNACTDEASFTVAVTASPVAQQFPSVNLCQGACHTLPALDAGSQYWTGPGATGTQLNAGDCISQTTTIYVHAVSANNSQCTDESSFTVTITDSPEFTLAGGCQGNA</sequence>
<dbReference type="InterPro" id="IPR003961">
    <property type="entry name" value="FN3_dom"/>
</dbReference>
<feature type="signal peptide" evidence="2">
    <location>
        <begin position="1"/>
        <end position="19"/>
    </location>
</feature>
<dbReference type="RefSeq" id="WP_176007555.1">
    <property type="nucleotide sequence ID" value="NZ_JABWMI010000032.1"/>
</dbReference>
<dbReference type="SUPFAM" id="SSF49854">
    <property type="entry name" value="Spermadhesin, CUB domain"/>
    <property type="match status" value="3"/>
</dbReference>
<dbReference type="Gene3D" id="2.60.120.290">
    <property type="entry name" value="Spermadhesin, CUB domain"/>
    <property type="match status" value="3"/>
</dbReference>
<dbReference type="SMART" id="SM00060">
    <property type="entry name" value="FN3"/>
    <property type="match status" value="4"/>
</dbReference>
<feature type="domain" description="Fibronectin type-III" evidence="4">
    <location>
        <begin position="880"/>
        <end position="973"/>
    </location>
</feature>
<dbReference type="InterPro" id="IPR013783">
    <property type="entry name" value="Ig-like_fold"/>
</dbReference>
<dbReference type="Gene3D" id="2.60.120.200">
    <property type="match status" value="1"/>
</dbReference>
<dbReference type="PROSITE" id="PS01180">
    <property type="entry name" value="CUB"/>
    <property type="match status" value="1"/>
</dbReference>
<comment type="caution">
    <text evidence="5">The sequence shown here is derived from an EMBL/GenBank/DDBJ whole genome shotgun (WGS) entry which is preliminary data.</text>
</comment>
<dbReference type="Gene3D" id="2.60.40.10">
    <property type="entry name" value="Immunoglobulins"/>
    <property type="match status" value="3"/>
</dbReference>
<protein>
    <submittedName>
        <fullName evidence="5">Fibronectin type III domain-containing protein</fullName>
    </submittedName>
</protein>
<dbReference type="NCBIfam" id="NF038128">
    <property type="entry name" value="choice_anch_J"/>
    <property type="match status" value="1"/>
</dbReference>
<dbReference type="InterPro" id="IPR000859">
    <property type="entry name" value="CUB_dom"/>
</dbReference>
<dbReference type="Proteomes" id="UP000535020">
    <property type="component" value="Unassembled WGS sequence"/>
</dbReference>
<dbReference type="Pfam" id="PF00041">
    <property type="entry name" value="fn3"/>
    <property type="match status" value="1"/>
</dbReference>
<evidence type="ECO:0000313" key="5">
    <source>
        <dbReference type="EMBL" id="NYA72745.1"/>
    </source>
</evidence>
<dbReference type="PROSITE" id="PS50853">
    <property type="entry name" value="FN3"/>
    <property type="match status" value="3"/>
</dbReference>
<keyword evidence="2" id="KW-0732">Signal</keyword>
<keyword evidence="6" id="KW-1185">Reference proteome</keyword>
<dbReference type="InterPro" id="IPR036116">
    <property type="entry name" value="FN3_sf"/>
</dbReference>
<feature type="non-terminal residue" evidence="5">
    <location>
        <position position="1798"/>
    </location>
</feature>
<reference evidence="5 6" key="1">
    <citation type="submission" date="2020-07" db="EMBL/GenBank/DDBJ databases">
        <authorList>
            <person name="Sun Q."/>
        </authorList>
    </citation>
    <scope>NUCLEOTIDE SEQUENCE [LARGE SCALE GENOMIC DNA]</scope>
    <source>
        <strain evidence="5 6">MAH-1</strain>
    </source>
</reference>
<gene>
    <name evidence="5" type="ORF">HZF10_17590</name>
</gene>
<accession>A0A7Y8Y5H6</accession>
<feature type="domain" description="CUB" evidence="3">
    <location>
        <begin position="755"/>
        <end position="873"/>
    </location>
</feature>